<keyword evidence="1" id="KW-0472">Membrane</keyword>
<organism evidence="2 3">
    <name type="scientific">Maribellus luteus</name>
    <dbReference type="NCBI Taxonomy" id="2305463"/>
    <lineage>
        <taxon>Bacteria</taxon>
        <taxon>Pseudomonadati</taxon>
        <taxon>Bacteroidota</taxon>
        <taxon>Bacteroidia</taxon>
        <taxon>Marinilabiliales</taxon>
        <taxon>Prolixibacteraceae</taxon>
        <taxon>Maribellus</taxon>
    </lineage>
</organism>
<evidence type="ECO:0000313" key="2">
    <source>
        <dbReference type="EMBL" id="RIJ50762.1"/>
    </source>
</evidence>
<proteinExistence type="predicted"/>
<evidence type="ECO:0000313" key="3">
    <source>
        <dbReference type="Proteomes" id="UP000265926"/>
    </source>
</evidence>
<name>A0A399T7D7_9BACT</name>
<comment type="caution">
    <text evidence="2">The sequence shown here is derived from an EMBL/GenBank/DDBJ whole genome shotgun (WGS) entry which is preliminary data.</text>
</comment>
<evidence type="ECO:0000256" key="1">
    <source>
        <dbReference type="SAM" id="Phobius"/>
    </source>
</evidence>
<dbReference type="Proteomes" id="UP000265926">
    <property type="component" value="Unassembled WGS sequence"/>
</dbReference>
<dbReference type="AlphaFoldDB" id="A0A399T7D7"/>
<reference evidence="2 3" key="1">
    <citation type="submission" date="2018-08" db="EMBL/GenBank/DDBJ databases">
        <title>Pallidiluteibacterium maritimus gen. nov., sp. nov., isolated from coastal sediment.</title>
        <authorList>
            <person name="Zhou L.Y."/>
        </authorList>
    </citation>
    <scope>NUCLEOTIDE SEQUENCE [LARGE SCALE GENOMIC DNA]</scope>
    <source>
        <strain evidence="2 3">XSD2</strain>
    </source>
</reference>
<sequence>MNIIMDSGTAIVGLVLVAISVVPIIILNRKRAKKGQGMLQLLTNVASEHNCKILEHEFCGDYCVGMDKTNGFVFFAKEKDGPNDVKHINLAGVKTCKVNNTGRIVTYKKQNNKIIERLCLDFYPKEKDKPVVTWEFYNAEENPQLNGELQSVEKWEHEINRYLKG</sequence>
<dbReference type="EMBL" id="QWGR01000001">
    <property type="protein sequence ID" value="RIJ50762.1"/>
    <property type="molecule type" value="Genomic_DNA"/>
</dbReference>
<keyword evidence="3" id="KW-1185">Reference proteome</keyword>
<protein>
    <submittedName>
        <fullName evidence="2">Uncharacterized protein</fullName>
    </submittedName>
</protein>
<gene>
    <name evidence="2" type="ORF">D1614_02200</name>
</gene>
<accession>A0A399T7D7</accession>
<keyword evidence="1" id="KW-0812">Transmembrane</keyword>
<keyword evidence="1" id="KW-1133">Transmembrane helix</keyword>
<feature type="transmembrane region" description="Helical" evidence="1">
    <location>
        <begin position="6"/>
        <end position="27"/>
    </location>
</feature>